<keyword evidence="7" id="KW-0833">Ubl conjugation pathway</keyword>
<reference evidence="10" key="1">
    <citation type="submission" date="2018-02" db="EMBL/GenBank/DDBJ databases">
        <authorList>
            <person name="Cohen D.B."/>
            <person name="Kent A.D."/>
        </authorList>
    </citation>
    <scope>NUCLEOTIDE SEQUENCE</scope>
</reference>
<dbReference type="SUPFAM" id="SSF48371">
    <property type="entry name" value="ARM repeat"/>
    <property type="match status" value="1"/>
</dbReference>
<name>A0A2N9FCT7_FAGSY</name>
<dbReference type="PROSITE" id="PS50176">
    <property type="entry name" value="ARM_REPEAT"/>
    <property type="match status" value="1"/>
</dbReference>
<dbReference type="PANTHER" id="PTHR23315:SF339">
    <property type="entry name" value="U-BOX DOMAIN-CONTAINING PROTEIN 40"/>
    <property type="match status" value="1"/>
</dbReference>
<dbReference type="EC" id="2.3.2.27" evidence="4"/>
<dbReference type="UniPathway" id="UPA00143"/>
<accession>A0A2N9FCT7</accession>
<evidence type="ECO:0000256" key="6">
    <source>
        <dbReference type="ARBA" id="ARBA00022737"/>
    </source>
</evidence>
<sequence>MEFQEGMMKYMVHKPIQTKWVFEKDTEKQKIKDTATTTITPRRKWKIFFFFNKFSSLPSPKSKPLLNPKPKEPPNEFLCPISDSLMADPVIVTSGHTFEHACVLVCKTLGFTPILKMDSSTPDFSSVIPNLALKSAILNWCKLSCIDPPKPIDSITAEKLVRTLMATQVKNPDTQNEIQSRQIVIYQKEMIQGVTESPTVNLNLAELTQSSPQIHSYSSSYDSVGTSASTPSLQLVTQPSYCNSSSSFETLNPGFNEEEDELLAKLKSSQVYEVEEAVISLREITRSRECSRAHLCTSRLLSALRSLIMSRYSTIQVNSVAALVNLSLETINKVKIVRSGIVPVLIDVLKGGFPEAQEHASGALFSLALDDDNKTAIGVLGALQPLMHMLRSESERTRHDSALALYHLSLVKSNRVRLVKVGSVSVLLGMVRSGHMTGRVMLVLGNLAWCSNGRAAMLDAGAVECLVGFLGGTQSNSESTRESCLTTLYGLSQVGLRFRVLAKAAGLEEVLRKVEKVGSKRACEKAVRILETMKMRDDEEEEEEVDWAELLDLGSQTRCRLNGMLGESKVHSSKF</sequence>
<evidence type="ECO:0000256" key="4">
    <source>
        <dbReference type="ARBA" id="ARBA00012483"/>
    </source>
</evidence>
<dbReference type="PROSITE" id="PS51698">
    <property type="entry name" value="U_BOX"/>
    <property type="match status" value="1"/>
</dbReference>
<feature type="repeat" description="ARM" evidence="8">
    <location>
        <begin position="340"/>
        <end position="377"/>
    </location>
</feature>
<keyword evidence="5" id="KW-0808">Transferase</keyword>
<dbReference type="GO" id="GO:0016567">
    <property type="term" value="P:protein ubiquitination"/>
    <property type="evidence" value="ECO:0007669"/>
    <property type="project" value="UniProtKB-UniPathway"/>
</dbReference>
<evidence type="ECO:0000256" key="7">
    <source>
        <dbReference type="ARBA" id="ARBA00022786"/>
    </source>
</evidence>
<dbReference type="SMART" id="SM00185">
    <property type="entry name" value="ARM"/>
    <property type="match status" value="4"/>
</dbReference>
<dbReference type="PANTHER" id="PTHR23315">
    <property type="entry name" value="U BOX DOMAIN-CONTAINING"/>
    <property type="match status" value="1"/>
</dbReference>
<dbReference type="InterPro" id="IPR013083">
    <property type="entry name" value="Znf_RING/FYVE/PHD"/>
</dbReference>
<dbReference type="Gene3D" id="3.30.40.10">
    <property type="entry name" value="Zinc/RING finger domain, C3HC4 (zinc finger)"/>
    <property type="match status" value="1"/>
</dbReference>
<dbReference type="InterPro" id="IPR011989">
    <property type="entry name" value="ARM-like"/>
</dbReference>
<evidence type="ECO:0000256" key="2">
    <source>
        <dbReference type="ARBA" id="ARBA00003861"/>
    </source>
</evidence>
<dbReference type="Pfam" id="PF04564">
    <property type="entry name" value="U-box"/>
    <property type="match status" value="1"/>
</dbReference>
<organism evidence="10">
    <name type="scientific">Fagus sylvatica</name>
    <name type="common">Beechnut</name>
    <dbReference type="NCBI Taxonomy" id="28930"/>
    <lineage>
        <taxon>Eukaryota</taxon>
        <taxon>Viridiplantae</taxon>
        <taxon>Streptophyta</taxon>
        <taxon>Embryophyta</taxon>
        <taxon>Tracheophyta</taxon>
        <taxon>Spermatophyta</taxon>
        <taxon>Magnoliopsida</taxon>
        <taxon>eudicotyledons</taxon>
        <taxon>Gunneridae</taxon>
        <taxon>Pentapetalae</taxon>
        <taxon>rosids</taxon>
        <taxon>fabids</taxon>
        <taxon>Fagales</taxon>
        <taxon>Fagaceae</taxon>
        <taxon>Fagus</taxon>
    </lineage>
</organism>
<dbReference type="AlphaFoldDB" id="A0A2N9FCT7"/>
<dbReference type="SMART" id="SM00504">
    <property type="entry name" value="Ubox"/>
    <property type="match status" value="1"/>
</dbReference>
<feature type="domain" description="U-box" evidence="9">
    <location>
        <begin position="72"/>
        <end position="147"/>
    </location>
</feature>
<comment type="function">
    <text evidence="2">Functions as an E3 ubiquitin ligase.</text>
</comment>
<evidence type="ECO:0000256" key="3">
    <source>
        <dbReference type="ARBA" id="ARBA00004906"/>
    </source>
</evidence>
<dbReference type="GO" id="GO:0061630">
    <property type="term" value="F:ubiquitin protein ligase activity"/>
    <property type="evidence" value="ECO:0007669"/>
    <property type="project" value="UniProtKB-EC"/>
</dbReference>
<dbReference type="InterPro" id="IPR000225">
    <property type="entry name" value="Armadillo"/>
</dbReference>
<proteinExistence type="predicted"/>
<keyword evidence="6" id="KW-0677">Repeat</keyword>
<dbReference type="EMBL" id="OIVN01000741">
    <property type="protein sequence ID" value="SPC84915.1"/>
    <property type="molecule type" value="Genomic_DNA"/>
</dbReference>
<evidence type="ECO:0000256" key="1">
    <source>
        <dbReference type="ARBA" id="ARBA00000900"/>
    </source>
</evidence>
<comment type="catalytic activity">
    <reaction evidence="1">
        <text>S-ubiquitinyl-[E2 ubiquitin-conjugating enzyme]-L-cysteine + [acceptor protein]-L-lysine = [E2 ubiquitin-conjugating enzyme]-L-cysteine + N(6)-ubiquitinyl-[acceptor protein]-L-lysine.</text>
        <dbReference type="EC" id="2.3.2.27"/>
    </reaction>
</comment>
<dbReference type="FunFam" id="1.25.10.10:FF:000578">
    <property type="entry name" value="RING-type E3 ubiquitin transferase"/>
    <property type="match status" value="1"/>
</dbReference>
<evidence type="ECO:0000313" key="10">
    <source>
        <dbReference type="EMBL" id="SPC84915.1"/>
    </source>
</evidence>
<dbReference type="Pfam" id="PF00514">
    <property type="entry name" value="Arm"/>
    <property type="match status" value="2"/>
</dbReference>
<dbReference type="InterPro" id="IPR016024">
    <property type="entry name" value="ARM-type_fold"/>
</dbReference>
<evidence type="ECO:0000256" key="8">
    <source>
        <dbReference type="PROSITE-ProRule" id="PRU00259"/>
    </source>
</evidence>
<evidence type="ECO:0000256" key="5">
    <source>
        <dbReference type="ARBA" id="ARBA00022679"/>
    </source>
</evidence>
<protein>
    <recommendedName>
        <fullName evidence="4">RING-type E3 ubiquitin transferase</fullName>
        <ecNumber evidence="4">2.3.2.27</ecNumber>
    </recommendedName>
</protein>
<dbReference type="SUPFAM" id="SSF57850">
    <property type="entry name" value="RING/U-box"/>
    <property type="match status" value="1"/>
</dbReference>
<gene>
    <name evidence="10" type="ORF">FSB_LOCUS12797</name>
</gene>
<evidence type="ECO:0000259" key="9">
    <source>
        <dbReference type="PROSITE" id="PS51698"/>
    </source>
</evidence>
<comment type="pathway">
    <text evidence="3">Protein modification; protein ubiquitination.</text>
</comment>
<dbReference type="InterPro" id="IPR003613">
    <property type="entry name" value="Ubox_domain"/>
</dbReference>
<dbReference type="Gene3D" id="1.25.10.10">
    <property type="entry name" value="Leucine-rich Repeat Variant"/>
    <property type="match status" value="1"/>
</dbReference>